<dbReference type="EMBL" id="CAJNOI010000150">
    <property type="protein sequence ID" value="CAF1132702.1"/>
    <property type="molecule type" value="Genomic_DNA"/>
</dbReference>
<feature type="compositionally biased region" description="Gly residues" evidence="1">
    <location>
        <begin position="165"/>
        <end position="174"/>
    </location>
</feature>
<sequence length="174" mass="18609">MISINEKSLLYAMMAITGLSTVFCLLGLATPGWGRDGIQGPVLGFFVFSPSVSKDYAAAGPLSIVSLLLLIGCLTVLGLIFSGKLKNHYVPVGTVILLIITTIFLLSTFSSFFATTYEYSVNLMITAFVFTYLTSIIATYWLATIHGGLPHTKTKSDSHPSKINIGGGEPSGEF</sequence>
<dbReference type="OrthoDB" id="10046697at2759"/>
<name>A0A814RGP3_9BILA</name>
<evidence type="ECO:0000313" key="3">
    <source>
        <dbReference type="EMBL" id="CAF1132702.1"/>
    </source>
</evidence>
<feature type="transmembrane region" description="Helical" evidence="2">
    <location>
        <begin position="119"/>
        <end position="143"/>
    </location>
</feature>
<evidence type="ECO:0000313" key="6">
    <source>
        <dbReference type="Proteomes" id="UP000663877"/>
    </source>
</evidence>
<dbReference type="EMBL" id="CAJNOM010000189">
    <property type="protein sequence ID" value="CAF1201472.1"/>
    <property type="molecule type" value="Genomic_DNA"/>
</dbReference>
<keyword evidence="2" id="KW-0812">Transmembrane</keyword>
<feature type="transmembrane region" description="Helical" evidence="2">
    <location>
        <begin position="89"/>
        <end position="113"/>
    </location>
</feature>
<gene>
    <name evidence="3" type="ORF">BJG266_LOCUS23095</name>
    <name evidence="4" type="ORF">QVE165_LOCUS25836</name>
</gene>
<proteinExistence type="predicted"/>
<evidence type="ECO:0000256" key="2">
    <source>
        <dbReference type="SAM" id="Phobius"/>
    </source>
</evidence>
<comment type="caution">
    <text evidence="3">The sequence shown here is derived from an EMBL/GenBank/DDBJ whole genome shotgun (WGS) entry which is preliminary data.</text>
</comment>
<dbReference type="Proteomes" id="UP000663877">
    <property type="component" value="Unassembled WGS sequence"/>
</dbReference>
<evidence type="ECO:0000313" key="4">
    <source>
        <dbReference type="EMBL" id="CAF1201472.1"/>
    </source>
</evidence>
<protein>
    <submittedName>
        <fullName evidence="3">Uncharacterized protein</fullName>
    </submittedName>
</protein>
<evidence type="ECO:0000256" key="1">
    <source>
        <dbReference type="SAM" id="MobiDB-lite"/>
    </source>
</evidence>
<keyword evidence="5" id="KW-1185">Reference proteome</keyword>
<organism evidence="3 6">
    <name type="scientific">Adineta steineri</name>
    <dbReference type="NCBI Taxonomy" id="433720"/>
    <lineage>
        <taxon>Eukaryota</taxon>
        <taxon>Metazoa</taxon>
        <taxon>Spiralia</taxon>
        <taxon>Gnathifera</taxon>
        <taxon>Rotifera</taxon>
        <taxon>Eurotatoria</taxon>
        <taxon>Bdelloidea</taxon>
        <taxon>Adinetida</taxon>
        <taxon>Adinetidae</taxon>
        <taxon>Adineta</taxon>
    </lineage>
</organism>
<keyword evidence="2" id="KW-1133">Transmembrane helix</keyword>
<feature type="region of interest" description="Disordered" evidence="1">
    <location>
        <begin position="151"/>
        <end position="174"/>
    </location>
</feature>
<keyword evidence="2" id="KW-0472">Membrane</keyword>
<reference evidence="3" key="1">
    <citation type="submission" date="2021-02" db="EMBL/GenBank/DDBJ databases">
        <authorList>
            <person name="Nowell W R."/>
        </authorList>
    </citation>
    <scope>NUCLEOTIDE SEQUENCE</scope>
</reference>
<dbReference type="AlphaFoldDB" id="A0A814RGP3"/>
<evidence type="ECO:0000313" key="5">
    <source>
        <dbReference type="Proteomes" id="UP000663832"/>
    </source>
</evidence>
<dbReference type="Proteomes" id="UP000663832">
    <property type="component" value="Unassembled WGS sequence"/>
</dbReference>
<accession>A0A814RGP3</accession>
<feature type="transmembrane region" description="Helical" evidence="2">
    <location>
        <begin position="58"/>
        <end position="82"/>
    </location>
</feature>